<gene>
    <name evidence="16 18" type="primary">murB</name>
    <name evidence="18" type="ORF">FZD51_00305</name>
</gene>
<evidence type="ECO:0000256" key="7">
    <source>
        <dbReference type="ARBA" id="ARBA00022630"/>
    </source>
</evidence>
<evidence type="ECO:0000256" key="13">
    <source>
        <dbReference type="ARBA" id="ARBA00023306"/>
    </source>
</evidence>
<dbReference type="RefSeq" id="WP_148972919.1">
    <property type="nucleotide sequence ID" value="NZ_JBNIKU010000012.1"/>
</dbReference>
<dbReference type="GO" id="GO:0009252">
    <property type="term" value="P:peptidoglycan biosynthetic process"/>
    <property type="evidence" value="ECO:0007669"/>
    <property type="project" value="UniProtKB-UniRule"/>
</dbReference>
<dbReference type="SUPFAM" id="SSF56176">
    <property type="entry name" value="FAD-binding/transporter-associated domain-like"/>
    <property type="match status" value="1"/>
</dbReference>
<dbReference type="Pfam" id="PF01565">
    <property type="entry name" value="FAD_binding_4"/>
    <property type="match status" value="1"/>
</dbReference>
<sequence>MNHMLKNLYELLSSKLPDSSFRLNEPLKEHAYTKLGGPADLYAVAACPEDAAYILKQAKRHGVPVTLIGNGSNMIIRDGGIRGLVLSLSKMNKISVTGETVIAEAGSRIIDVSLKALEHSLSGMEFACGIPGSTGGALYMNAGAYGGQISDVLQKTLVLTEEGSILELGREKLVLSYRKSIMAEKKFIVLKAEFNLSFDCKKDISARMKENTEARESKQPLEFPSCGSVFKRPPGHYAGKLIQDSGLQGKNIGGAEVSRKHAGFIINKDNCTAKDYLALIEYVRKTVKEKHGIDLETEVITLGEELYKGQHA</sequence>
<evidence type="ECO:0000256" key="3">
    <source>
        <dbReference type="ARBA" id="ARBA00004496"/>
    </source>
</evidence>
<keyword evidence="13 16" id="KW-0131">Cell cycle</keyword>
<dbReference type="Pfam" id="PF02873">
    <property type="entry name" value="MurB_C"/>
    <property type="match status" value="1"/>
</dbReference>
<keyword evidence="7 16" id="KW-0285">Flavoprotein</keyword>
<dbReference type="GO" id="GO:0008360">
    <property type="term" value="P:regulation of cell shape"/>
    <property type="evidence" value="ECO:0007669"/>
    <property type="project" value="UniProtKB-KW"/>
</dbReference>
<dbReference type="InterPro" id="IPR036635">
    <property type="entry name" value="MurB_C_sf"/>
</dbReference>
<evidence type="ECO:0000256" key="2">
    <source>
        <dbReference type="ARBA" id="ARBA00003921"/>
    </source>
</evidence>
<evidence type="ECO:0000256" key="14">
    <source>
        <dbReference type="ARBA" id="ARBA00023316"/>
    </source>
</evidence>
<evidence type="ECO:0000256" key="12">
    <source>
        <dbReference type="ARBA" id="ARBA00023002"/>
    </source>
</evidence>
<dbReference type="AlphaFoldDB" id="A0A5D4RM51"/>
<evidence type="ECO:0000256" key="6">
    <source>
        <dbReference type="ARBA" id="ARBA00022618"/>
    </source>
</evidence>
<dbReference type="GO" id="GO:0051301">
    <property type="term" value="P:cell division"/>
    <property type="evidence" value="ECO:0007669"/>
    <property type="project" value="UniProtKB-KW"/>
</dbReference>
<feature type="domain" description="FAD-binding PCMH-type" evidence="17">
    <location>
        <begin position="35"/>
        <end position="199"/>
    </location>
</feature>
<dbReference type="EC" id="1.3.1.98" evidence="16"/>
<comment type="function">
    <text evidence="2 16">Cell wall formation.</text>
</comment>
<dbReference type="GO" id="GO:0071555">
    <property type="term" value="P:cell wall organization"/>
    <property type="evidence" value="ECO:0007669"/>
    <property type="project" value="UniProtKB-KW"/>
</dbReference>
<accession>A0A5D4RM51</accession>
<dbReference type="InterPro" id="IPR036318">
    <property type="entry name" value="FAD-bd_PCMH-like_sf"/>
</dbReference>
<reference evidence="18 19" key="1">
    <citation type="submission" date="2019-08" db="EMBL/GenBank/DDBJ databases">
        <title>Bacillus genomes from the desert of Cuatro Cienegas, Coahuila.</title>
        <authorList>
            <person name="Olmedo-Alvarez G."/>
        </authorList>
    </citation>
    <scope>NUCLEOTIDE SEQUENCE [LARGE SCALE GENOMIC DNA]</scope>
    <source>
        <strain evidence="18 19">CH446_14T</strain>
    </source>
</reference>
<evidence type="ECO:0000313" key="19">
    <source>
        <dbReference type="Proteomes" id="UP000322139"/>
    </source>
</evidence>
<name>A0A5D4RM51_9BACI</name>
<keyword evidence="8 16" id="KW-0274">FAD</keyword>
<dbReference type="InterPro" id="IPR006094">
    <property type="entry name" value="Oxid_FAD_bind_N"/>
</dbReference>
<comment type="cofactor">
    <cofactor evidence="1 16">
        <name>FAD</name>
        <dbReference type="ChEBI" id="CHEBI:57692"/>
    </cofactor>
</comment>
<evidence type="ECO:0000256" key="11">
    <source>
        <dbReference type="ARBA" id="ARBA00022984"/>
    </source>
</evidence>
<evidence type="ECO:0000256" key="4">
    <source>
        <dbReference type="ARBA" id="ARBA00004752"/>
    </source>
</evidence>
<proteinExistence type="inferred from homology"/>
<dbReference type="InterPro" id="IPR016169">
    <property type="entry name" value="FAD-bd_PCMH_sub2"/>
</dbReference>
<dbReference type="PANTHER" id="PTHR21071:SF4">
    <property type="entry name" value="UDP-N-ACETYLENOLPYRUVOYLGLUCOSAMINE REDUCTASE"/>
    <property type="match status" value="1"/>
</dbReference>
<comment type="catalytic activity">
    <reaction evidence="15 16">
        <text>UDP-N-acetyl-alpha-D-muramate + NADP(+) = UDP-N-acetyl-3-O-(1-carboxyvinyl)-alpha-D-glucosamine + NADPH + H(+)</text>
        <dbReference type="Rhea" id="RHEA:12248"/>
        <dbReference type="ChEBI" id="CHEBI:15378"/>
        <dbReference type="ChEBI" id="CHEBI:57783"/>
        <dbReference type="ChEBI" id="CHEBI:58349"/>
        <dbReference type="ChEBI" id="CHEBI:68483"/>
        <dbReference type="ChEBI" id="CHEBI:70757"/>
        <dbReference type="EC" id="1.3.1.98"/>
    </reaction>
</comment>
<protein>
    <recommendedName>
        <fullName evidence="16">UDP-N-acetylenolpyruvoylglucosamine reductase</fullName>
        <ecNumber evidence="16">1.3.1.98</ecNumber>
    </recommendedName>
    <alternativeName>
        <fullName evidence="16">UDP-N-acetylmuramate dehydrogenase</fullName>
    </alternativeName>
</protein>
<dbReference type="Gene3D" id="3.30.465.10">
    <property type="match status" value="1"/>
</dbReference>
<evidence type="ECO:0000256" key="16">
    <source>
        <dbReference type="HAMAP-Rule" id="MF_00037"/>
    </source>
</evidence>
<keyword evidence="5 16" id="KW-0963">Cytoplasm</keyword>
<evidence type="ECO:0000256" key="15">
    <source>
        <dbReference type="ARBA" id="ARBA00048914"/>
    </source>
</evidence>
<dbReference type="Gene3D" id="3.30.43.10">
    <property type="entry name" value="Uridine Diphospho-n-acetylenolpyruvylglucosamine Reductase, domain 2"/>
    <property type="match status" value="1"/>
</dbReference>
<dbReference type="GO" id="GO:0071949">
    <property type="term" value="F:FAD binding"/>
    <property type="evidence" value="ECO:0007669"/>
    <property type="project" value="InterPro"/>
</dbReference>
<organism evidence="18 19">
    <name type="scientific">Bacillus infantis</name>
    <dbReference type="NCBI Taxonomy" id="324767"/>
    <lineage>
        <taxon>Bacteria</taxon>
        <taxon>Bacillati</taxon>
        <taxon>Bacillota</taxon>
        <taxon>Bacilli</taxon>
        <taxon>Bacillales</taxon>
        <taxon>Bacillaceae</taxon>
        <taxon>Bacillus</taxon>
    </lineage>
</organism>
<evidence type="ECO:0000256" key="10">
    <source>
        <dbReference type="ARBA" id="ARBA00022960"/>
    </source>
</evidence>
<evidence type="ECO:0000256" key="8">
    <source>
        <dbReference type="ARBA" id="ARBA00022827"/>
    </source>
</evidence>
<evidence type="ECO:0000256" key="9">
    <source>
        <dbReference type="ARBA" id="ARBA00022857"/>
    </source>
</evidence>
<dbReference type="InterPro" id="IPR016166">
    <property type="entry name" value="FAD-bd_PCMH"/>
</dbReference>
<keyword evidence="11 16" id="KW-0573">Peptidoglycan synthesis</keyword>
<dbReference type="NCBIfam" id="TIGR00179">
    <property type="entry name" value="murB"/>
    <property type="match status" value="1"/>
</dbReference>
<dbReference type="SUPFAM" id="SSF56194">
    <property type="entry name" value="Uridine diphospho-N-Acetylenolpyruvylglucosamine reductase, MurB, C-terminal domain"/>
    <property type="match status" value="1"/>
</dbReference>
<dbReference type="Proteomes" id="UP000322139">
    <property type="component" value="Unassembled WGS sequence"/>
</dbReference>
<evidence type="ECO:0000256" key="1">
    <source>
        <dbReference type="ARBA" id="ARBA00001974"/>
    </source>
</evidence>
<dbReference type="InterPro" id="IPR011601">
    <property type="entry name" value="MurB_C"/>
</dbReference>
<keyword evidence="6 16" id="KW-0132">Cell division</keyword>
<evidence type="ECO:0000313" key="18">
    <source>
        <dbReference type="EMBL" id="TYS51929.1"/>
    </source>
</evidence>
<keyword evidence="10 16" id="KW-0133">Cell shape</keyword>
<dbReference type="PANTHER" id="PTHR21071">
    <property type="entry name" value="UDP-N-ACETYLENOLPYRUVOYLGLUCOSAMINE REDUCTASE"/>
    <property type="match status" value="1"/>
</dbReference>
<dbReference type="InterPro" id="IPR003170">
    <property type="entry name" value="MurB"/>
</dbReference>
<keyword evidence="9 16" id="KW-0521">NADP</keyword>
<evidence type="ECO:0000256" key="5">
    <source>
        <dbReference type="ARBA" id="ARBA00022490"/>
    </source>
</evidence>
<dbReference type="PROSITE" id="PS51387">
    <property type="entry name" value="FAD_PCMH"/>
    <property type="match status" value="1"/>
</dbReference>
<dbReference type="NCBIfam" id="NF010480">
    <property type="entry name" value="PRK13905.1"/>
    <property type="match status" value="1"/>
</dbReference>
<dbReference type="GO" id="GO:0008762">
    <property type="term" value="F:UDP-N-acetylmuramate dehydrogenase activity"/>
    <property type="evidence" value="ECO:0007669"/>
    <property type="project" value="UniProtKB-UniRule"/>
</dbReference>
<comment type="caution">
    <text evidence="18">The sequence shown here is derived from an EMBL/GenBank/DDBJ whole genome shotgun (WGS) entry which is preliminary data.</text>
</comment>
<comment type="similarity">
    <text evidence="16">Belongs to the MurB family.</text>
</comment>
<evidence type="ECO:0000259" key="17">
    <source>
        <dbReference type="PROSITE" id="PS51387"/>
    </source>
</evidence>
<keyword evidence="12 16" id="KW-0560">Oxidoreductase</keyword>
<dbReference type="InterPro" id="IPR016167">
    <property type="entry name" value="FAD-bd_PCMH_sub1"/>
</dbReference>
<feature type="active site" description="Proton donor" evidence="16">
    <location>
        <position position="228"/>
    </location>
</feature>
<dbReference type="UniPathway" id="UPA00219"/>
<dbReference type="Gene3D" id="3.90.78.10">
    <property type="entry name" value="UDP-N-acetylenolpyruvoylglucosamine reductase, C-terminal domain"/>
    <property type="match status" value="1"/>
</dbReference>
<dbReference type="HAMAP" id="MF_00037">
    <property type="entry name" value="MurB"/>
    <property type="match status" value="1"/>
</dbReference>
<keyword evidence="14 16" id="KW-0961">Cell wall biogenesis/degradation</keyword>
<feature type="active site" evidence="16">
    <location>
        <position position="298"/>
    </location>
</feature>
<feature type="active site" evidence="16">
    <location>
        <position position="178"/>
    </location>
</feature>
<dbReference type="GO" id="GO:0005829">
    <property type="term" value="C:cytosol"/>
    <property type="evidence" value="ECO:0007669"/>
    <property type="project" value="TreeGrafter"/>
</dbReference>
<comment type="pathway">
    <text evidence="4 16">Cell wall biogenesis; peptidoglycan biosynthesis.</text>
</comment>
<comment type="subcellular location">
    <subcellularLocation>
        <location evidence="3 16">Cytoplasm</location>
    </subcellularLocation>
</comment>
<dbReference type="EMBL" id="VTER01000001">
    <property type="protein sequence ID" value="TYS51929.1"/>
    <property type="molecule type" value="Genomic_DNA"/>
</dbReference>